<reference evidence="2 3" key="1">
    <citation type="submission" date="2024-01" db="EMBL/GenBank/DDBJ databases">
        <title>The complete chloroplast genome sequence of Lithospermum erythrorhizon: insights into the phylogenetic relationship among Boraginaceae species and the maternal lineages of purple gromwells.</title>
        <authorList>
            <person name="Okada T."/>
            <person name="Watanabe K."/>
        </authorList>
    </citation>
    <scope>NUCLEOTIDE SEQUENCE [LARGE SCALE GENOMIC DNA]</scope>
</reference>
<feature type="compositionally biased region" description="Polar residues" evidence="1">
    <location>
        <begin position="23"/>
        <end position="39"/>
    </location>
</feature>
<feature type="region of interest" description="Disordered" evidence="1">
    <location>
        <begin position="1"/>
        <end position="40"/>
    </location>
</feature>
<dbReference type="Proteomes" id="UP001454036">
    <property type="component" value="Unassembled WGS sequence"/>
</dbReference>
<sequence>MSQSSENNVDSFVVHPRVDANQEKASTSGGVPILQTSEPANLGSANPVPIAPSVVTATPVSSLVDPNMAASEEAAYQDIRLKLFLPHIDKKSSDPNLTPGYTLVYAEAVFYGMRSTTSSSL</sequence>
<evidence type="ECO:0000313" key="3">
    <source>
        <dbReference type="Proteomes" id="UP001454036"/>
    </source>
</evidence>
<comment type="caution">
    <text evidence="2">The sequence shown here is derived from an EMBL/GenBank/DDBJ whole genome shotgun (WGS) entry which is preliminary data.</text>
</comment>
<gene>
    <name evidence="2" type="ORF">LIER_33500</name>
</gene>
<evidence type="ECO:0000313" key="2">
    <source>
        <dbReference type="EMBL" id="GAA0186212.1"/>
    </source>
</evidence>
<name>A0AAV3S0Y8_LITER</name>
<organism evidence="2 3">
    <name type="scientific">Lithospermum erythrorhizon</name>
    <name type="common">Purple gromwell</name>
    <name type="synonym">Lithospermum officinale var. erythrorhizon</name>
    <dbReference type="NCBI Taxonomy" id="34254"/>
    <lineage>
        <taxon>Eukaryota</taxon>
        <taxon>Viridiplantae</taxon>
        <taxon>Streptophyta</taxon>
        <taxon>Embryophyta</taxon>
        <taxon>Tracheophyta</taxon>
        <taxon>Spermatophyta</taxon>
        <taxon>Magnoliopsida</taxon>
        <taxon>eudicotyledons</taxon>
        <taxon>Gunneridae</taxon>
        <taxon>Pentapetalae</taxon>
        <taxon>asterids</taxon>
        <taxon>lamiids</taxon>
        <taxon>Boraginales</taxon>
        <taxon>Boraginaceae</taxon>
        <taxon>Boraginoideae</taxon>
        <taxon>Lithospermeae</taxon>
        <taxon>Lithospermum</taxon>
    </lineage>
</organism>
<keyword evidence="3" id="KW-1185">Reference proteome</keyword>
<dbReference type="EMBL" id="BAABME010013477">
    <property type="protein sequence ID" value="GAA0186212.1"/>
    <property type="molecule type" value="Genomic_DNA"/>
</dbReference>
<protein>
    <submittedName>
        <fullName evidence="2">Uncharacterized protein</fullName>
    </submittedName>
</protein>
<dbReference type="AlphaFoldDB" id="A0AAV3S0Y8"/>
<evidence type="ECO:0000256" key="1">
    <source>
        <dbReference type="SAM" id="MobiDB-lite"/>
    </source>
</evidence>
<feature type="compositionally biased region" description="Polar residues" evidence="1">
    <location>
        <begin position="1"/>
        <end position="10"/>
    </location>
</feature>
<proteinExistence type="predicted"/>
<accession>A0AAV3S0Y8</accession>